<comment type="cofactor">
    <cofactor evidence="1">
        <name>Mg(2+)</name>
        <dbReference type="ChEBI" id="CHEBI:18420"/>
    </cofactor>
    <text evidence="1">Binds 2 magnesium ions per subunit.</text>
</comment>
<dbReference type="PANTHER" id="PTHR16222">
    <property type="entry name" value="ADP-RIBOSYLGLYCOHYDROLASE"/>
    <property type="match status" value="1"/>
</dbReference>
<dbReference type="InterPro" id="IPR050792">
    <property type="entry name" value="ADP-ribosylglycohydrolase"/>
</dbReference>
<feature type="binding site" evidence="1">
    <location>
        <position position="34"/>
    </location>
    <ligand>
        <name>Mg(2+)</name>
        <dbReference type="ChEBI" id="CHEBI:18420"/>
        <label>1</label>
    </ligand>
</feature>
<dbReference type="Pfam" id="PF03747">
    <property type="entry name" value="ADP_ribosyl_GH"/>
    <property type="match status" value="1"/>
</dbReference>
<dbReference type="SUPFAM" id="SSF101478">
    <property type="entry name" value="ADP-ribosylglycohydrolase"/>
    <property type="match status" value="1"/>
</dbReference>
<evidence type="ECO:0000313" key="4">
    <source>
        <dbReference type="Proteomes" id="UP000069912"/>
    </source>
</evidence>
<feature type="binding site" evidence="1">
    <location>
        <position position="228"/>
    </location>
    <ligand>
        <name>Mg(2+)</name>
        <dbReference type="ChEBI" id="CHEBI:18420"/>
        <label>1</label>
    </ligand>
</feature>
<feature type="binding site" evidence="1">
    <location>
        <position position="36"/>
    </location>
    <ligand>
        <name>Mg(2+)</name>
        <dbReference type="ChEBI" id="CHEBI:18420"/>
        <label>1</label>
    </ligand>
</feature>
<evidence type="ECO:0000313" key="5">
    <source>
        <dbReference type="Proteomes" id="UP000234239"/>
    </source>
</evidence>
<dbReference type="GO" id="GO:0046872">
    <property type="term" value="F:metal ion binding"/>
    <property type="evidence" value="ECO:0007669"/>
    <property type="project" value="UniProtKB-KW"/>
</dbReference>
<reference evidence="2 4" key="1">
    <citation type="journal article" date="2016" name="Genome Announc.">
        <title>Complete Genome Sequences of Aerococcus christensenii CCUG 28831T, Aerococcus sanguinicola CCUG 43001T, Aerococcus urinae CCUG 36881T, Aerococcus urinaeequi CCUG 28094T, Aerococcus urinaehominis CCUG 42038 BT, and Aerococcus viridans CCUG 4311T.</title>
        <authorList>
            <person name="Carkaci D."/>
            <person name="Dargis R."/>
            <person name="Nielsen X.C."/>
            <person name="Skovgaard O."/>
            <person name="Fuursted K."/>
            <person name="Christensen J.J."/>
        </authorList>
    </citation>
    <scope>NUCLEOTIDE SEQUENCE [LARGE SCALE GENOMIC DNA]</scope>
    <source>
        <strain evidence="2 4">CCUG43001</strain>
    </source>
</reference>
<dbReference type="GO" id="GO:0016787">
    <property type="term" value="F:hydrolase activity"/>
    <property type="evidence" value="ECO:0007669"/>
    <property type="project" value="UniProtKB-KW"/>
</dbReference>
<keyword evidence="4" id="KW-1185">Reference proteome</keyword>
<dbReference type="InterPro" id="IPR005502">
    <property type="entry name" value="Ribosyl_crysJ1"/>
</dbReference>
<evidence type="ECO:0000313" key="3">
    <source>
        <dbReference type="EMBL" id="PKZ23143.1"/>
    </source>
</evidence>
<dbReference type="RefSeq" id="WP_067976334.1">
    <property type="nucleotide sequence ID" value="NZ_CAJHKM010000003.1"/>
</dbReference>
<dbReference type="EMBL" id="PKGY01000001">
    <property type="protein sequence ID" value="PKZ23143.1"/>
    <property type="molecule type" value="Genomic_DNA"/>
</dbReference>
<accession>A0A0X8FE34</accession>
<dbReference type="EMBL" id="CP014160">
    <property type="protein sequence ID" value="AMB94852.1"/>
    <property type="molecule type" value="Genomic_DNA"/>
</dbReference>
<feature type="binding site" evidence="1">
    <location>
        <position position="225"/>
    </location>
    <ligand>
        <name>Mg(2+)</name>
        <dbReference type="ChEBI" id="CHEBI:18420"/>
        <label>1</label>
    </ligand>
</feature>
<dbReference type="OrthoDB" id="9814572at2"/>
<reference evidence="3 5" key="3">
    <citation type="submission" date="2017-12" db="EMBL/GenBank/DDBJ databases">
        <title>Phylogenetic diversity of female urinary microbiome.</title>
        <authorList>
            <person name="Thomas-White K."/>
            <person name="Wolfe A.J."/>
        </authorList>
    </citation>
    <scope>NUCLEOTIDE SEQUENCE [LARGE SCALE GENOMIC DNA]</scope>
    <source>
        <strain evidence="3 5">UMB0139</strain>
    </source>
</reference>
<feature type="binding site" evidence="1">
    <location>
        <position position="227"/>
    </location>
    <ligand>
        <name>Mg(2+)</name>
        <dbReference type="ChEBI" id="CHEBI:18420"/>
        <label>1</label>
    </ligand>
</feature>
<dbReference type="Proteomes" id="UP000069912">
    <property type="component" value="Chromosome"/>
</dbReference>
<dbReference type="Proteomes" id="UP000234239">
    <property type="component" value="Unassembled WGS sequence"/>
</dbReference>
<dbReference type="AlphaFoldDB" id="A0A0X8FE34"/>
<organism evidence="2 4">
    <name type="scientific">Aerococcus sanguinicola</name>
    <dbReference type="NCBI Taxonomy" id="119206"/>
    <lineage>
        <taxon>Bacteria</taxon>
        <taxon>Bacillati</taxon>
        <taxon>Bacillota</taxon>
        <taxon>Bacilli</taxon>
        <taxon>Lactobacillales</taxon>
        <taxon>Aerococcaceae</taxon>
        <taxon>Aerococcus</taxon>
    </lineage>
</organism>
<gene>
    <name evidence="2" type="ORF">AWM72_08815</name>
    <name evidence="3" type="ORF">CYJ28_00935</name>
</gene>
<keyword evidence="1" id="KW-0460">Magnesium</keyword>
<name>A0A0X8FE34_9LACT</name>
<reference evidence="4" key="2">
    <citation type="submission" date="2016-01" db="EMBL/GenBank/DDBJ databases">
        <title>Six Aerococcus type strain genome sequencing and assembly using PacBio and Illumina Hiseq.</title>
        <authorList>
            <person name="Carkaci D."/>
            <person name="Dargis R."/>
            <person name="Nielsen X.C."/>
            <person name="Skovgaard O."/>
            <person name="Fuursted K."/>
            <person name="Christensen J.J."/>
        </authorList>
    </citation>
    <scope>NUCLEOTIDE SEQUENCE [LARGE SCALE GENOMIC DNA]</scope>
    <source>
        <strain evidence="4">CCUG43001</strain>
    </source>
</reference>
<evidence type="ECO:0000313" key="2">
    <source>
        <dbReference type="EMBL" id="AMB94852.1"/>
    </source>
</evidence>
<keyword evidence="3" id="KW-0378">Hydrolase</keyword>
<dbReference type="InterPro" id="IPR036705">
    <property type="entry name" value="Ribosyl_crysJ1_sf"/>
</dbReference>
<proteinExistence type="predicted"/>
<keyword evidence="1" id="KW-0479">Metal-binding</keyword>
<feature type="binding site" evidence="1">
    <location>
        <position position="35"/>
    </location>
    <ligand>
        <name>Mg(2+)</name>
        <dbReference type="ChEBI" id="CHEBI:18420"/>
        <label>1</label>
    </ligand>
</feature>
<protein>
    <submittedName>
        <fullName evidence="3">ADP-ribosylglycohydrolase</fullName>
    </submittedName>
</protein>
<dbReference type="PANTHER" id="PTHR16222:SF12">
    <property type="entry name" value="ADP-RIBOSYLGLYCOHYDROLASE-RELATED"/>
    <property type="match status" value="1"/>
</dbReference>
<dbReference type="Gene3D" id="1.10.4080.10">
    <property type="entry name" value="ADP-ribosylation/Crystallin J1"/>
    <property type="match status" value="1"/>
</dbReference>
<sequence>MLGAIIGDIVGSRFELNNYRGKDFELFHPDCHLTDDSIMTLAVGQALMQTAEKAGGLAKDDDFLALLEEETVRSMQAWGRKYPTAGYGKNFFRWIYSRTPQPYQSIGNGAGMRISPVADLARSEEEVLAWGSVVTGISHDSEEAFLGARTLSLAIYQAKRGTSQDEIFKQVADQAYDLNFTIEDLRPHYSFHANCADSIPQALVAVRDGEDFEDCLRLAVSLGGDSDTIASMAGALASYLYPIPQAIADQALAYLDDDQAALYQAWQNFCQNYQA</sequence>
<dbReference type="GeneID" id="92904170"/>
<evidence type="ECO:0000256" key="1">
    <source>
        <dbReference type="PIRSR" id="PIRSR605502-1"/>
    </source>
</evidence>
<dbReference type="KEGG" id="asan:AWM72_08815"/>